<reference evidence="2 3" key="1">
    <citation type="submission" date="2016-09" db="EMBL/GenBank/DDBJ databases">
        <title>Complete genome sequence of the Lysinibacillus sphaericus LMG 22257, a specie of Bacillus with ureolytic activity that can effectively biodeposit calcium carbonate.</title>
        <authorList>
            <person name="Yan W."/>
        </authorList>
    </citation>
    <scope>NUCLEOTIDE SEQUENCE [LARGE SCALE GENOMIC DNA]</scope>
    <source>
        <strain evidence="2 3">LMG 22257</strain>
    </source>
</reference>
<sequence>MELNLGIRAHDIQGQETIDGLAKEIAGKGLTAVQLALGKSFPDLNTSVGSLSPGLARHIGDQFKKNDVQIAVLGCYIHMIHPDKEKRQSELERFKEHIRFARDFGCSIVGTETGNVHEKTAYTEDNFEEQPFLDVVESVRELVEEAEKFGVIVAIEAGINHPVHTAQKLRRLIDLIDSPNLQVILDPANLLDPYNYERQEEVFQEAMDLLGDHIVIMHAKDFIIDENGWVKMVPVGTGLLNYDAVFKLIKPKKPHLNVLLEATQEPHIDASIEFLRKKYAEA</sequence>
<organism evidence="2 3">
    <name type="scientific">Sporosarcina ureilytica</name>
    <dbReference type="NCBI Taxonomy" id="298596"/>
    <lineage>
        <taxon>Bacteria</taxon>
        <taxon>Bacillati</taxon>
        <taxon>Bacillota</taxon>
        <taxon>Bacilli</taxon>
        <taxon>Bacillales</taxon>
        <taxon>Caryophanaceae</taxon>
        <taxon>Sporosarcina</taxon>
    </lineage>
</organism>
<dbReference type="Proteomes" id="UP000185746">
    <property type="component" value="Chromosome"/>
</dbReference>
<dbReference type="InterPro" id="IPR050312">
    <property type="entry name" value="IolE/XylAMocC-like"/>
</dbReference>
<accession>A0A1D8JIT3</accession>
<dbReference type="PANTHER" id="PTHR12110:SF21">
    <property type="entry name" value="XYLOSE ISOMERASE-LIKE TIM BARREL DOMAIN-CONTAINING PROTEIN"/>
    <property type="match status" value="1"/>
</dbReference>
<dbReference type="InterPro" id="IPR036237">
    <property type="entry name" value="Xyl_isomerase-like_sf"/>
</dbReference>
<evidence type="ECO:0000259" key="1">
    <source>
        <dbReference type="Pfam" id="PF01261"/>
    </source>
</evidence>
<dbReference type="PANTHER" id="PTHR12110">
    <property type="entry name" value="HYDROXYPYRUVATE ISOMERASE"/>
    <property type="match status" value="1"/>
</dbReference>
<gene>
    <name evidence="2" type="ORF">BI350_14445</name>
</gene>
<dbReference type="RefSeq" id="WP_075528781.1">
    <property type="nucleotide sequence ID" value="NZ_CP017560.1"/>
</dbReference>
<evidence type="ECO:0000313" key="2">
    <source>
        <dbReference type="EMBL" id="AOV08615.1"/>
    </source>
</evidence>
<dbReference type="Pfam" id="PF01261">
    <property type="entry name" value="AP_endonuc_2"/>
    <property type="match status" value="1"/>
</dbReference>
<dbReference type="GO" id="GO:0004519">
    <property type="term" value="F:endonuclease activity"/>
    <property type="evidence" value="ECO:0007669"/>
    <property type="project" value="UniProtKB-KW"/>
</dbReference>
<evidence type="ECO:0000313" key="3">
    <source>
        <dbReference type="Proteomes" id="UP000185746"/>
    </source>
</evidence>
<feature type="domain" description="Xylose isomerase-like TIM barrel" evidence="1">
    <location>
        <begin position="26"/>
        <end position="277"/>
    </location>
</feature>
<proteinExistence type="predicted"/>
<dbReference type="EMBL" id="CP017560">
    <property type="protein sequence ID" value="AOV08615.1"/>
    <property type="molecule type" value="Genomic_DNA"/>
</dbReference>
<keyword evidence="2" id="KW-0540">Nuclease</keyword>
<dbReference type="InterPro" id="IPR013022">
    <property type="entry name" value="Xyl_isomerase-like_TIM-brl"/>
</dbReference>
<keyword evidence="2" id="KW-0255">Endonuclease</keyword>
<dbReference type="AlphaFoldDB" id="A0A1D8JIT3"/>
<keyword evidence="2" id="KW-0378">Hydrolase</keyword>
<protein>
    <submittedName>
        <fullName evidence="2">AP endonuclease</fullName>
    </submittedName>
</protein>
<dbReference type="KEGG" id="surl:BI350_14445"/>
<name>A0A1D8JIT3_9BACL</name>
<keyword evidence="3" id="KW-1185">Reference proteome</keyword>
<dbReference type="Gene3D" id="3.20.20.150">
    <property type="entry name" value="Divalent-metal-dependent TIM barrel enzymes"/>
    <property type="match status" value="1"/>
</dbReference>
<dbReference type="SUPFAM" id="SSF51658">
    <property type="entry name" value="Xylose isomerase-like"/>
    <property type="match status" value="1"/>
</dbReference>